<reference evidence="1" key="2">
    <citation type="journal article" date="2015" name="Fish Shellfish Immunol.">
        <title>Early steps in the European eel (Anguilla anguilla)-Vibrio vulnificus interaction in the gills: Role of the RtxA13 toxin.</title>
        <authorList>
            <person name="Callol A."/>
            <person name="Pajuelo D."/>
            <person name="Ebbesson L."/>
            <person name="Teles M."/>
            <person name="MacKenzie S."/>
            <person name="Amaro C."/>
        </authorList>
    </citation>
    <scope>NUCLEOTIDE SEQUENCE</scope>
</reference>
<accession>A0A0E9XGX6</accession>
<protein>
    <submittedName>
        <fullName evidence="1">Uncharacterized protein</fullName>
    </submittedName>
</protein>
<proteinExistence type="predicted"/>
<evidence type="ECO:0000313" key="1">
    <source>
        <dbReference type="EMBL" id="JAI01895.1"/>
    </source>
</evidence>
<organism evidence="1">
    <name type="scientific">Anguilla anguilla</name>
    <name type="common">European freshwater eel</name>
    <name type="synonym">Muraena anguilla</name>
    <dbReference type="NCBI Taxonomy" id="7936"/>
    <lineage>
        <taxon>Eukaryota</taxon>
        <taxon>Metazoa</taxon>
        <taxon>Chordata</taxon>
        <taxon>Craniata</taxon>
        <taxon>Vertebrata</taxon>
        <taxon>Euteleostomi</taxon>
        <taxon>Actinopterygii</taxon>
        <taxon>Neopterygii</taxon>
        <taxon>Teleostei</taxon>
        <taxon>Anguilliformes</taxon>
        <taxon>Anguillidae</taxon>
        <taxon>Anguilla</taxon>
    </lineage>
</organism>
<dbReference type="EMBL" id="GBXM01006683">
    <property type="protein sequence ID" value="JAI01895.1"/>
    <property type="molecule type" value="Transcribed_RNA"/>
</dbReference>
<dbReference type="AlphaFoldDB" id="A0A0E9XGX6"/>
<name>A0A0E9XGX6_ANGAN</name>
<reference evidence="1" key="1">
    <citation type="submission" date="2014-11" db="EMBL/GenBank/DDBJ databases">
        <authorList>
            <person name="Amaro Gonzalez C."/>
        </authorList>
    </citation>
    <scope>NUCLEOTIDE SEQUENCE</scope>
</reference>
<sequence length="38" mass="4428">MFSYQRNLSHTDFCKKKNSCVPFPVFQECLKLITSSSL</sequence>